<keyword evidence="11 13" id="KW-0472">Membrane</keyword>
<dbReference type="GO" id="GO:0008378">
    <property type="term" value="F:galactosyltransferase activity"/>
    <property type="evidence" value="ECO:0007669"/>
    <property type="project" value="TreeGrafter"/>
</dbReference>
<keyword evidence="5 13" id="KW-0328">Glycosyltransferase</keyword>
<evidence type="ECO:0000313" key="15">
    <source>
        <dbReference type="Proteomes" id="UP000594638"/>
    </source>
</evidence>
<dbReference type="GO" id="GO:0000139">
    <property type="term" value="C:Golgi membrane"/>
    <property type="evidence" value="ECO:0007669"/>
    <property type="project" value="UniProtKB-SubCell"/>
</dbReference>
<evidence type="ECO:0000256" key="2">
    <source>
        <dbReference type="ARBA" id="ARBA00004323"/>
    </source>
</evidence>
<evidence type="ECO:0000256" key="5">
    <source>
        <dbReference type="ARBA" id="ARBA00022676"/>
    </source>
</evidence>
<keyword evidence="12 13" id="KW-0464">Manganese</keyword>
<organism evidence="14 15">
    <name type="scientific">Olea europaea subsp. europaea</name>
    <dbReference type="NCBI Taxonomy" id="158383"/>
    <lineage>
        <taxon>Eukaryota</taxon>
        <taxon>Viridiplantae</taxon>
        <taxon>Streptophyta</taxon>
        <taxon>Embryophyta</taxon>
        <taxon>Tracheophyta</taxon>
        <taxon>Spermatophyta</taxon>
        <taxon>Magnoliopsida</taxon>
        <taxon>eudicotyledons</taxon>
        <taxon>Gunneridae</taxon>
        <taxon>Pentapetalae</taxon>
        <taxon>asterids</taxon>
        <taxon>lamiids</taxon>
        <taxon>Lamiales</taxon>
        <taxon>Oleaceae</taxon>
        <taxon>Oleeae</taxon>
        <taxon>Olea</taxon>
    </lineage>
</organism>
<dbReference type="AlphaFoldDB" id="A0A8S0PD99"/>
<dbReference type="Pfam" id="PF01762">
    <property type="entry name" value="Galactosyl_T"/>
    <property type="match status" value="1"/>
</dbReference>
<keyword evidence="15" id="KW-1185">Reference proteome</keyword>
<gene>
    <name evidence="14" type="ORF">OLEA9_A073828</name>
</gene>
<comment type="subcellular location">
    <subcellularLocation>
        <location evidence="2 13">Golgi apparatus membrane</location>
        <topology evidence="2 13">Single-pass type II membrane protein</topology>
    </subcellularLocation>
</comment>
<evidence type="ECO:0000256" key="13">
    <source>
        <dbReference type="RuleBase" id="RU363063"/>
    </source>
</evidence>
<feature type="transmembrane region" description="Helical" evidence="13">
    <location>
        <begin position="21"/>
        <end position="42"/>
    </location>
</feature>
<keyword evidence="10 13" id="KW-0333">Golgi apparatus</keyword>
<evidence type="ECO:0000256" key="1">
    <source>
        <dbReference type="ARBA" id="ARBA00001936"/>
    </source>
</evidence>
<dbReference type="Gene3D" id="3.90.550.50">
    <property type="match status" value="1"/>
</dbReference>
<evidence type="ECO:0000256" key="11">
    <source>
        <dbReference type="ARBA" id="ARBA00023136"/>
    </source>
</evidence>
<comment type="cofactor">
    <cofactor evidence="1 13">
        <name>Mn(2+)</name>
        <dbReference type="ChEBI" id="CHEBI:29035"/>
    </cofactor>
</comment>
<protein>
    <recommendedName>
        <fullName evidence="13">Hexosyltransferase</fullName>
        <ecNumber evidence="13">2.4.1.-</ecNumber>
    </recommendedName>
</protein>
<dbReference type="EC" id="2.4.1.-" evidence="13"/>
<evidence type="ECO:0000256" key="7">
    <source>
        <dbReference type="ARBA" id="ARBA00022692"/>
    </source>
</evidence>
<dbReference type="OrthoDB" id="1158011at2759"/>
<keyword evidence="6" id="KW-0808">Transferase</keyword>
<comment type="pathway">
    <text evidence="3">Protein modification; protein glycosylation.</text>
</comment>
<sequence>MNSRGSSHRLSSSASSFRNRISFLMLSMLATMSVFYVAGRLWQDAENRVYLINELDKRTGQGKSAISVDDTLKIISCREQQKKLASLHVELDKARQEGFVPKHPSENSGTQSKKKLLAVIGIVTRFGGKNNRDAIRKAWMSTGAALQKLEEEKGIVIRFVIGRSTNQGDSLDREIDSENGQTKDFIILNDHVETPEEQAKKTKLFFIHAVDHWDAEFYAKVNDDIYLNIDALGAVLSSHLDQPRAYIGCMKSGEVFSQPSHKWYEPDWWKFGDGKSYFRHASGEIFALSQALAQFISINRLFLRTYSYDDVTAGSWFIGLDVKHVDEGKFCCSSWASGAVCAAA</sequence>
<keyword evidence="9 13" id="KW-1133">Transmembrane helix</keyword>
<proteinExistence type="inferred from homology"/>
<evidence type="ECO:0000256" key="9">
    <source>
        <dbReference type="ARBA" id="ARBA00022989"/>
    </source>
</evidence>
<evidence type="ECO:0000256" key="8">
    <source>
        <dbReference type="ARBA" id="ARBA00022968"/>
    </source>
</evidence>
<accession>A0A8S0PD99</accession>
<evidence type="ECO:0000256" key="6">
    <source>
        <dbReference type="ARBA" id="ARBA00022679"/>
    </source>
</evidence>
<evidence type="ECO:0000256" key="10">
    <source>
        <dbReference type="ARBA" id="ARBA00023034"/>
    </source>
</evidence>
<name>A0A8S0PD99_OLEEU</name>
<dbReference type="EMBL" id="CACTIH010000036">
    <property type="protein sequence ID" value="CAA2938528.1"/>
    <property type="molecule type" value="Genomic_DNA"/>
</dbReference>
<keyword evidence="7 13" id="KW-0812">Transmembrane</keyword>
<dbReference type="PANTHER" id="PTHR11214:SF348">
    <property type="entry name" value="HEXOSYLTRANSFERASE"/>
    <property type="match status" value="1"/>
</dbReference>
<dbReference type="InterPro" id="IPR002659">
    <property type="entry name" value="Glyco_trans_31"/>
</dbReference>
<comment type="caution">
    <text evidence="14">The sequence shown here is derived from an EMBL/GenBank/DDBJ whole genome shotgun (WGS) entry which is preliminary data.</text>
</comment>
<evidence type="ECO:0000256" key="4">
    <source>
        <dbReference type="ARBA" id="ARBA00008661"/>
    </source>
</evidence>
<keyword evidence="8 13" id="KW-0735">Signal-anchor</keyword>
<dbReference type="FunFam" id="3.90.550.50:FF:000022">
    <property type="entry name" value="Hexosyltransferase"/>
    <property type="match status" value="1"/>
</dbReference>
<dbReference type="Proteomes" id="UP000594638">
    <property type="component" value="Unassembled WGS sequence"/>
</dbReference>
<evidence type="ECO:0000256" key="12">
    <source>
        <dbReference type="ARBA" id="ARBA00023211"/>
    </source>
</evidence>
<dbReference type="PANTHER" id="PTHR11214">
    <property type="entry name" value="BETA-1,3-N-ACETYLGLUCOSAMINYLTRANSFERASE"/>
    <property type="match status" value="1"/>
</dbReference>
<dbReference type="Gramene" id="OE9A073828T2">
    <property type="protein sequence ID" value="OE9A073828C2"/>
    <property type="gene ID" value="OE9A073828"/>
</dbReference>
<evidence type="ECO:0000256" key="3">
    <source>
        <dbReference type="ARBA" id="ARBA00004922"/>
    </source>
</evidence>
<reference evidence="14 15" key="1">
    <citation type="submission" date="2019-12" db="EMBL/GenBank/DDBJ databases">
        <authorList>
            <person name="Alioto T."/>
            <person name="Alioto T."/>
            <person name="Gomez Garrido J."/>
        </authorList>
    </citation>
    <scope>NUCLEOTIDE SEQUENCE [LARGE SCALE GENOMIC DNA]</scope>
</reference>
<evidence type="ECO:0000313" key="14">
    <source>
        <dbReference type="EMBL" id="CAA2938528.1"/>
    </source>
</evidence>
<comment type="similarity">
    <text evidence="4 13">Belongs to the glycosyltransferase 31 family.</text>
</comment>